<reference evidence="2" key="1">
    <citation type="journal article" date="2023" name="Nat. Plants">
        <title>Single-cell RNA sequencing provides a high-resolution roadmap for understanding the multicellular compartmentation of specialized metabolism.</title>
        <authorList>
            <person name="Sun S."/>
            <person name="Shen X."/>
            <person name="Li Y."/>
            <person name="Li Y."/>
            <person name="Wang S."/>
            <person name="Li R."/>
            <person name="Zhang H."/>
            <person name="Shen G."/>
            <person name="Guo B."/>
            <person name="Wei J."/>
            <person name="Xu J."/>
            <person name="St-Pierre B."/>
            <person name="Chen S."/>
            <person name="Sun C."/>
        </authorList>
    </citation>
    <scope>NUCLEOTIDE SEQUENCE [LARGE SCALE GENOMIC DNA]</scope>
</reference>
<dbReference type="Proteomes" id="UP001060085">
    <property type="component" value="Linkage Group LG04"/>
</dbReference>
<comment type="caution">
    <text evidence="1">The sequence shown here is derived from an EMBL/GenBank/DDBJ whole genome shotgun (WGS) entry which is preliminary data.</text>
</comment>
<name>A0ACC0BA78_CATRO</name>
<organism evidence="1 2">
    <name type="scientific">Catharanthus roseus</name>
    <name type="common">Madagascar periwinkle</name>
    <name type="synonym">Vinca rosea</name>
    <dbReference type="NCBI Taxonomy" id="4058"/>
    <lineage>
        <taxon>Eukaryota</taxon>
        <taxon>Viridiplantae</taxon>
        <taxon>Streptophyta</taxon>
        <taxon>Embryophyta</taxon>
        <taxon>Tracheophyta</taxon>
        <taxon>Spermatophyta</taxon>
        <taxon>Magnoliopsida</taxon>
        <taxon>eudicotyledons</taxon>
        <taxon>Gunneridae</taxon>
        <taxon>Pentapetalae</taxon>
        <taxon>asterids</taxon>
        <taxon>lamiids</taxon>
        <taxon>Gentianales</taxon>
        <taxon>Apocynaceae</taxon>
        <taxon>Rauvolfioideae</taxon>
        <taxon>Vinceae</taxon>
        <taxon>Catharanthinae</taxon>
        <taxon>Catharanthus</taxon>
    </lineage>
</organism>
<dbReference type="EMBL" id="CM044704">
    <property type="protein sequence ID" value="KAI5669556.1"/>
    <property type="molecule type" value="Genomic_DNA"/>
</dbReference>
<proteinExistence type="predicted"/>
<protein>
    <submittedName>
        <fullName evidence="1">Uncharacterized protein</fullName>
    </submittedName>
</protein>
<evidence type="ECO:0000313" key="1">
    <source>
        <dbReference type="EMBL" id="KAI5669556.1"/>
    </source>
</evidence>
<sequence>MASVTPDMGPPAWRPPPRDSLELLYLHINQSDSTTLTTLGLKSRRLFEICGGEIFRGRHGLMRATGTRSRIIRIAMRIKPNPNGIRGTGLRDGEDGEPRSTRDLTERFSRSKYLEEFHKYQKGEKKGEYVDYHSAEFWISLAKFHELQRKAEEDAEVSGIAMLDDLHLSITHFMMSL</sequence>
<gene>
    <name evidence="1" type="ORF">M9H77_19409</name>
</gene>
<keyword evidence="2" id="KW-1185">Reference proteome</keyword>
<accession>A0ACC0BA78</accession>
<evidence type="ECO:0000313" key="2">
    <source>
        <dbReference type="Proteomes" id="UP001060085"/>
    </source>
</evidence>